<dbReference type="AlphaFoldDB" id="A0A855MG03"/>
<keyword evidence="1" id="KW-0812">Transmembrane</keyword>
<comment type="caution">
    <text evidence="2">The sequence shown here is derived from an EMBL/GenBank/DDBJ whole genome shotgun (WGS) entry which is preliminary data.</text>
</comment>
<gene>
    <name evidence="2" type="ORF">F131LOC_02967</name>
</gene>
<organism evidence="2">
    <name type="scientific">Pectobacterium versatile</name>
    <dbReference type="NCBI Taxonomy" id="2488639"/>
    <lineage>
        <taxon>Bacteria</taxon>
        <taxon>Pseudomonadati</taxon>
        <taxon>Pseudomonadota</taxon>
        <taxon>Gammaproteobacteria</taxon>
        <taxon>Enterobacterales</taxon>
        <taxon>Pectobacteriaceae</taxon>
        <taxon>Pectobacterium</taxon>
    </lineage>
</organism>
<keyword evidence="1" id="KW-1133">Transmembrane helix</keyword>
<protein>
    <recommendedName>
        <fullName evidence="3">DUF2509 family protein</fullName>
    </recommendedName>
</protein>
<evidence type="ECO:0008006" key="3">
    <source>
        <dbReference type="Google" id="ProtNLM"/>
    </source>
</evidence>
<dbReference type="EMBL" id="PDVW01000017">
    <property type="protein sequence ID" value="POY49284.1"/>
    <property type="molecule type" value="Genomic_DNA"/>
</dbReference>
<dbReference type="RefSeq" id="WP_230857575.1">
    <property type="nucleotide sequence ID" value="NZ_CAKLIE010000007.1"/>
</dbReference>
<evidence type="ECO:0000313" key="2">
    <source>
        <dbReference type="EMBL" id="POY49284.1"/>
    </source>
</evidence>
<proteinExistence type="predicted"/>
<dbReference type="Pfam" id="PF10713">
    <property type="entry name" value="DUF2509"/>
    <property type="match status" value="1"/>
</dbReference>
<reference evidence="2" key="1">
    <citation type="submission" date="2017-12" db="EMBL/GenBank/DDBJ databases">
        <title>First report on the novel genomospecies/subspecies of Pectobacterium carotovorum in Russia.</title>
        <authorList>
            <person name="Shirshikov F.V."/>
            <person name="Miroshnikov K."/>
            <person name="Toshakov S.V."/>
            <person name="Kabanova A.P."/>
            <person name="Barannik A.P."/>
            <person name="Shneider M."/>
            <person name="Ignatov A.N."/>
            <person name="Miroshnikov K.A."/>
        </authorList>
    </citation>
    <scope>NUCLEOTIDE SEQUENCE [LARGE SCALE GENOMIC DNA]</scope>
    <source>
        <strain evidence="2">F131</strain>
    </source>
</reference>
<dbReference type="InterPro" id="IPR019652">
    <property type="entry name" value="DUF2509"/>
</dbReference>
<accession>A0A855MG03</accession>
<name>A0A855MG03_9GAMM</name>
<feature type="transmembrane region" description="Helical" evidence="1">
    <location>
        <begin position="12"/>
        <end position="29"/>
    </location>
</feature>
<keyword evidence="1" id="KW-0472">Membrane</keyword>
<sequence>MKKGHQEGSGTLAMVLLIAIIGLLLMSGLQRQLDTAIQVGNDERHYLRAFNQALSSLNWGRGQRWATLTESWQCLQLSAEQLVVCLRAASDGEQGLLRGEGTLPASVRSLRLYQRVSFSGLSSGQIAIQPLGNGWLDFCPDKDVTRCDATE</sequence>
<evidence type="ECO:0000256" key="1">
    <source>
        <dbReference type="SAM" id="Phobius"/>
    </source>
</evidence>